<dbReference type="EMBL" id="HBJA01108788">
    <property type="protein sequence ID" value="CAE0826302.1"/>
    <property type="molecule type" value="Transcribed_RNA"/>
</dbReference>
<dbReference type="PANTHER" id="PTHR32154:SF0">
    <property type="entry name" value="PYRUVATE-FLAVODOXIN OXIDOREDUCTASE-RELATED"/>
    <property type="match status" value="1"/>
</dbReference>
<protein>
    <recommendedName>
        <fullName evidence="2">Pyruvate/ketoisovalerate oxidoreductase catalytic domain-containing protein</fullName>
    </recommendedName>
</protein>
<dbReference type="PANTHER" id="PTHR32154">
    <property type="entry name" value="PYRUVATE-FLAVODOXIN OXIDOREDUCTASE-RELATED"/>
    <property type="match status" value="1"/>
</dbReference>
<gene>
    <name evidence="3" type="ORF">EGYM00163_LOCUS37558</name>
</gene>
<reference evidence="3" key="1">
    <citation type="submission" date="2021-01" db="EMBL/GenBank/DDBJ databases">
        <authorList>
            <person name="Corre E."/>
            <person name="Pelletier E."/>
            <person name="Niang G."/>
            <person name="Scheremetjew M."/>
            <person name="Finn R."/>
            <person name="Kale V."/>
            <person name="Holt S."/>
            <person name="Cochrane G."/>
            <person name="Meng A."/>
            <person name="Brown T."/>
            <person name="Cohen L."/>
        </authorList>
    </citation>
    <scope>NUCLEOTIDE SEQUENCE</scope>
    <source>
        <strain evidence="3">CCMP1594</strain>
    </source>
</reference>
<evidence type="ECO:0000256" key="1">
    <source>
        <dbReference type="ARBA" id="ARBA00023002"/>
    </source>
</evidence>
<dbReference type="Gene3D" id="3.30.470.30">
    <property type="entry name" value="DNA ligase/mRNA capping enzyme"/>
    <property type="match status" value="1"/>
</dbReference>
<dbReference type="GO" id="GO:0006979">
    <property type="term" value="P:response to oxidative stress"/>
    <property type="evidence" value="ECO:0007669"/>
    <property type="project" value="TreeGrafter"/>
</dbReference>
<dbReference type="Pfam" id="PF01558">
    <property type="entry name" value="POR"/>
    <property type="match status" value="1"/>
</dbReference>
<organism evidence="3">
    <name type="scientific">Eutreptiella gymnastica</name>
    <dbReference type="NCBI Taxonomy" id="73025"/>
    <lineage>
        <taxon>Eukaryota</taxon>
        <taxon>Discoba</taxon>
        <taxon>Euglenozoa</taxon>
        <taxon>Euglenida</taxon>
        <taxon>Spirocuta</taxon>
        <taxon>Euglenophyceae</taxon>
        <taxon>Eutreptiales</taxon>
        <taxon>Eutreptiaceae</taxon>
        <taxon>Eutreptiella</taxon>
    </lineage>
</organism>
<dbReference type="Gene3D" id="3.30.1490.70">
    <property type="match status" value="1"/>
</dbReference>
<feature type="domain" description="Pyruvate/ketoisovalerate oxidoreductase catalytic" evidence="2">
    <location>
        <begin position="102"/>
        <end position="158"/>
    </location>
</feature>
<accession>A0A7S4LFT5</accession>
<name>A0A7S4LFT5_9EUGL</name>
<dbReference type="Gene3D" id="3.40.920.10">
    <property type="entry name" value="Pyruvate-ferredoxin oxidoreductase, PFOR, domain III"/>
    <property type="match status" value="1"/>
</dbReference>
<dbReference type="InterPro" id="IPR050722">
    <property type="entry name" value="Pyruvate:ferred/Flavod_OxRd"/>
</dbReference>
<dbReference type="SUPFAM" id="SSF53323">
    <property type="entry name" value="Pyruvate-ferredoxin oxidoreductase, PFOR, domain III"/>
    <property type="match status" value="1"/>
</dbReference>
<evidence type="ECO:0000259" key="2">
    <source>
        <dbReference type="Pfam" id="PF01558"/>
    </source>
</evidence>
<sequence>MPQAPEFLLAKTLQRLDEAAALKGWWVSEKYDGLRAYWDGERLEFTPGQPLFIFQNLSLGEKAKTPLVVGINGDVTHTSFPFDETFNTVPEGTTQCMFWGLGGDGTIGANKAAIKNLALDGGLNAQGYFSYDSHKEMGATISHLRFGEVPIRAHYMINSGWDDNACHHPSYVRKFDLLADCLWPFVHRKAFLCFSPSLNPLGGSMCYTFHVHTV</sequence>
<dbReference type="AlphaFoldDB" id="A0A7S4LFT5"/>
<evidence type="ECO:0000313" key="3">
    <source>
        <dbReference type="EMBL" id="CAE0826302.1"/>
    </source>
</evidence>
<dbReference type="GO" id="GO:0016903">
    <property type="term" value="F:oxidoreductase activity, acting on the aldehyde or oxo group of donors"/>
    <property type="evidence" value="ECO:0007669"/>
    <property type="project" value="InterPro"/>
</dbReference>
<dbReference type="InterPro" id="IPR002869">
    <property type="entry name" value="Pyrv_flavodox_OxRed_cen"/>
</dbReference>
<dbReference type="InterPro" id="IPR019752">
    <property type="entry name" value="Pyrv/ketoisovalerate_OxRed_cat"/>
</dbReference>
<keyword evidence="1" id="KW-0560">Oxidoreductase</keyword>
<proteinExistence type="predicted"/>
<dbReference type="SUPFAM" id="SSF56091">
    <property type="entry name" value="DNA ligase/mRNA capping enzyme, catalytic domain"/>
    <property type="match status" value="1"/>
</dbReference>